<proteinExistence type="predicted"/>
<evidence type="ECO:0000256" key="1">
    <source>
        <dbReference type="ARBA" id="ARBA00004651"/>
    </source>
</evidence>
<evidence type="ECO:0000313" key="7">
    <source>
        <dbReference type="EMBL" id="HJG78800.1"/>
    </source>
</evidence>
<evidence type="ECO:0000256" key="5">
    <source>
        <dbReference type="SAM" id="Phobius"/>
    </source>
</evidence>
<accession>A0A921MB29</accession>
<feature type="transmembrane region" description="Helical" evidence="5">
    <location>
        <begin position="114"/>
        <end position="136"/>
    </location>
</feature>
<gene>
    <name evidence="7" type="ORF">K8V08_00120</name>
</gene>
<dbReference type="Proteomes" id="UP000784435">
    <property type="component" value="Unassembled WGS sequence"/>
</dbReference>
<feature type="transmembrane region" description="Helical" evidence="5">
    <location>
        <begin position="411"/>
        <end position="431"/>
    </location>
</feature>
<feature type="transmembrane region" description="Helical" evidence="5">
    <location>
        <begin position="288"/>
        <end position="307"/>
    </location>
</feature>
<feature type="transmembrane region" description="Helical" evidence="5">
    <location>
        <begin position="180"/>
        <end position="201"/>
    </location>
</feature>
<feature type="transmembrane region" description="Helical" evidence="5">
    <location>
        <begin position="262"/>
        <end position="282"/>
    </location>
</feature>
<name>A0A921MB29_9MICO</name>
<evidence type="ECO:0000256" key="4">
    <source>
        <dbReference type="ARBA" id="ARBA00023136"/>
    </source>
</evidence>
<dbReference type="InterPro" id="IPR011701">
    <property type="entry name" value="MFS"/>
</dbReference>
<evidence type="ECO:0000256" key="2">
    <source>
        <dbReference type="ARBA" id="ARBA00022692"/>
    </source>
</evidence>
<dbReference type="PROSITE" id="PS50850">
    <property type="entry name" value="MFS"/>
    <property type="match status" value="1"/>
</dbReference>
<feature type="domain" description="Major facilitator superfamily (MFS) profile" evidence="6">
    <location>
        <begin position="18"/>
        <end position="436"/>
    </location>
</feature>
<dbReference type="PANTHER" id="PTHR23527">
    <property type="entry name" value="BLL3282 PROTEIN"/>
    <property type="match status" value="1"/>
</dbReference>
<reference evidence="7" key="1">
    <citation type="journal article" date="2021" name="PeerJ">
        <title>Extensive microbial diversity within the chicken gut microbiome revealed by metagenomics and culture.</title>
        <authorList>
            <person name="Gilroy R."/>
            <person name="Ravi A."/>
            <person name="Getino M."/>
            <person name="Pursley I."/>
            <person name="Horton D.L."/>
            <person name="Alikhan N.F."/>
            <person name="Baker D."/>
            <person name="Gharbi K."/>
            <person name="Hall N."/>
            <person name="Watson M."/>
            <person name="Adriaenssens E.M."/>
            <person name="Foster-Nyarko E."/>
            <person name="Jarju S."/>
            <person name="Secka A."/>
            <person name="Antonio M."/>
            <person name="Oren A."/>
            <person name="Chaudhuri R.R."/>
            <person name="La Ragione R."/>
            <person name="Hildebrand F."/>
            <person name="Pallen M.J."/>
        </authorList>
    </citation>
    <scope>NUCLEOTIDE SEQUENCE</scope>
    <source>
        <strain evidence="7">ChiGjej5B5-7349</strain>
    </source>
</reference>
<reference evidence="7" key="2">
    <citation type="submission" date="2021-09" db="EMBL/GenBank/DDBJ databases">
        <authorList>
            <person name="Gilroy R."/>
        </authorList>
    </citation>
    <scope>NUCLEOTIDE SEQUENCE</scope>
    <source>
        <strain evidence="7">ChiGjej5B5-7349</strain>
    </source>
</reference>
<feature type="transmembrane region" description="Helical" evidence="5">
    <location>
        <begin position="328"/>
        <end position="358"/>
    </location>
</feature>
<feature type="transmembrane region" description="Helical" evidence="5">
    <location>
        <begin position="54"/>
        <end position="75"/>
    </location>
</feature>
<keyword evidence="3 5" id="KW-1133">Transmembrane helix</keyword>
<dbReference type="AlphaFoldDB" id="A0A921MB29"/>
<protein>
    <submittedName>
        <fullName evidence="7">MFS transporter</fullName>
    </submittedName>
</protein>
<evidence type="ECO:0000259" key="6">
    <source>
        <dbReference type="PROSITE" id="PS50850"/>
    </source>
</evidence>
<dbReference type="SUPFAM" id="SSF103473">
    <property type="entry name" value="MFS general substrate transporter"/>
    <property type="match status" value="1"/>
</dbReference>
<feature type="transmembrane region" description="Helical" evidence="5">
    <location>
        <begin position="87"/>
        <end position="108"/>
    </location>
</feature>
<dbReference type="EMBL" id="DYUK01000004">
    <property type="protein sequence ID" value="HJG78800.1"/>
    <property type="molecule type" value="Genomic_DNA"/>
</dbReference>
<keyword evidence="4 5" id="KW-0472">Membrane</keyword>
<dbReference type="PANTHER" id="PTHR23527:SF1">
    <property type="entry name" value="BLL3282 PROTEIN"/>
    <property type="match status" value="1"/>
</dbReference>
<dbReference type="InterPro" id="IPR020846">
    <property type="entry name" value="MFS_dom"/>
</dbReference>
<dbReference type="GO" id="GO:0022857">
    <property type="term" value="F:transmembrane transporter activity"/>
    <property type="evidence" value="ECO:0007669"/>
    <property type="project" value="InterPro"/>
</dbReference>
<dbReference type="InterPro" id="IPR052952">
    <property type="entry name" value="MFS-Transporter"/>
</dbReference>
<dbReference type="GO" id="GO:0005886">
    <property type="term" value="C:plasma membrane"/>
    <property type="evidence" value="ECO:0007669"/>
    <property type="project" value="UniProtKB-SubCell"/>
</dbReference>
<comment type="caution">
    <text evidence="7">The sequence shown here is derived from an EMBL/GenBank/DDBJ whole genome shotgun (WGS) entry which is preliminary data.</text>
</comment>
<evidence type="ECO:0000256" key="3">
    <source>
        <dbReference type="ARBA" id="ARBA00022989"/>
    </source>
</evidence>
<evidence type="ECO:0000313" key="8">
    <source>
        <dbReference type="Proteomes" id="UP000784435"/>
    </source>
</evidence>
<organism evidence="7 8">
    <name type="scientific">Brevibacterium senegalense</name>
    <dbReference type="NCBI Taxonomy" id="1033736"/>
    <lineage>
        <taxon>Bacteria</taxon>
        <taxon>Bacillati</taxon>
        <taxon>Actinomycetota</taxon>
        <taxon>Actinomycetes</taxon>
        <taxon>Micrococcales</taxon>
        <taxon>Brevibacteriaceae</taxon>
        <taxon>Brevibacterium</taxon>
    </lineage>
</organism>
<comment type="subcellular location">
    <subcellularLocation>
        <location evidence="1">Cell membrane</location>
        <topology evidence="1">Multi-pass membrane protein</topology>
    </subcellularLocation>
</comment>
<feature type="transmembrane region" description="Helical" evidence="5">
    <location>
        <begin position="157"/>
        <end position="174"/>
    </location>
</feature>
<dbReference type="InterPro" id="IPR036259">
    <property type="entry name" value="MFS_trans_sf"/>
</dbReference>
<feature type="transmembrane region" description="Helical" evidence="5">
    <location>
        <begin position="21"/>
        <end position="42"/>
    </location>
</feature>
<dbReference type="Pfam" id="PF07690">
    <property type="entry name" value="MFS_1"/>
    <property type="match status" value="1"/>
</dbReference>
<keyword evidence="2 5" id="KW-0812">Transmembrane</keyword>
<sequence>MTSSHEPRFPDRRSRTIAWRGLVLGVFAQLSYTFAVTGPAFLIPHLRAQEGYTLAQGGMVGTATSIGMVLTLVVWGALSDRRGERLALVLGLFLNSAAIALGLVLVWADLVHSPYVLALVLAAVGAAGASVNTATGRIVAGWFPRSMRGMAMGIRQMALPLGTAIGAVVVPLLADTWGLPGFFIVAFVLCLISGFACHLGVVDPPRPSGATVTAPPAEDAGLAEAPQTPAATAPGAPAAGAAAASAEVNPYREDSFLLRIHAVSALLVVPQATFATFGLVWLMDTQEMGAGTAGLLVGAAQLLGALARITMGTVSDWAPSRVLVLRCVAWSAAVLTASVAVVSLGVMPVLAGVLLAFASAASVADNGLAFTSIAEAAGVRWSGKAMGIQNTGQHVLSAAVGPGIGGLISAVGYPIALGAVAVVPVVASFLVPRRDIERI</sequence>
<dbReference type="Gene3D" id="1.20.1250.20">
    <property type="entry name" value="MFS general substrate transporter like domains"/>
    <property type="match status" value="2"/>
</dbReference>